<keyword evidence="3" id="KW-1185">Reference proteome</keyword>
<sequence length="73" mass="8765">MLLGSKTDNIERYNKLFTKLQENEADVFGMGQFFRNQIPRDELKNWRSDYFKNMKININVKIDIQNEGYLKTT</sequence>
<evidence type="ECO:0000313" key="2">
    <source>
        <dbReference type="EMBL" id="OOP66667.1"/>
    </source>
</evidence>
<comment type="caution">
    <text evidence="2">The sequence shown here is derived from an EMBL/GenBank/DDBJ whole genome shotgun (WGS) entry which is preliminary data.</text>
</comment>
<proteinExistence type="predicted"/>
<dbReference type="Pfam" id="PF05504">
    <property type="entry name" value="Spore_GerAC"/>
    <property type="match status" value="1"/>
</dbReference>
<accession>A0A8E2LDI8</accession>
<gene>
    <name evidence="2" type="ORF">BWZ43_19815</name>
</gene>
<dbReference type="Gene3D" id="3.30.300.210">
    <property type="entry name" value="Nutrient germinant receptor protein C, domain 3"/>
    <property type="match status" value="1"/>
</dbReference>
<dbReference type="EMBL" id="MTLA01000278">
    <property type="protein sequence ID" value="OOP66667.1"/>
    <property type="molecule type" value="Genomic_DNA"/>
</dbReference>
<feature type="domain" description="Spore germination GerAC-like C-terminal" evidence="1">
    <location>
        <begin position="11"/>
        <end position="68"/>
    </location>
</feature>
<protein>
    <recommendedName>
        <fullName evidence="1">Spore germination GerAC-like C-terminal domain-containing protein</fullName>
    </recommendedName>
</protein>
<name>A0A8E2LDI8_9BACI</name>
<dbReference type="AlphaFoldDB" id="A0A8E2LDI8"/>
<dbReference type="InterPro" id="IPR046953">
    <property type="entry name" value="Spore_GerAC-like_C"/>
</dbReference>
<evidence type="ECO:0000313" key="3">
    <source>
        <dbReference type="Proteomes" id="UP000189761"/>
    </source>
</evidence>
<dbReference type="InterPro" id="IPR038501">
    <property type="entry name" value="Spore_GerAC_C_sf"/>
</dbReference>
<reference evidence="2 3" key="1">
    <citation type="submission" date="2017-01" db="EMBL/GenBank/DDBJ databases">
        <title>Draft genome sequence of Bacillus oleronius.</title>
        <authorList>
            <person name="Allam M."/>
        </authorList>
    </citation>
    <scope>NUCLEOTIDE SEQUENCE [LARGE SCALE GENOMIC DNA]</scope>
    <source>
        <strain evidence="2 3">DSM 9356</strain>
    </source>
</reference>
<organism evidence="2 3">
    <name type="scientific">Heyndrickxia oleronia</name>
    <dbReference type="NCBI Taxonomy" id="38875"/>
    <lineage>
        <taxon>Bacteria</taxon>
        <taxon>Bacillati</taxon>
        <taxon>Bacillota</taxon>
        <taxon>Bacilli</taxon>
        <taxon>Bacillales</taxon>
        <taxon>Bacillaceae</taxon>
        <taxon>Heyndrickxia</taxon>
    </lineage>
</organism>
<evidence type="ECO:0000259" key="1">
    <source>
        <dbReference type="Pfam" id="PF05504"/>
    </source>
</evidence>
<dbReference type="Proteomes" id="UP000189761">
    <property type="component" value="Unassembled WGS sequence"/>
</dbReference>